<dbReference type="PANTHER" id="PTHR24366">
    <property type="entry name" value="IG(IMMUNOGLOBULIN) AND LRR(LEUCINE RICH REPEAT) DOMAINS"/>
    <property type="match status" value="1"/>
</dbReference>
<dbReference type="Proteomes" id="UP001378592">
    <property type="component" value="Unassembled WGS sequence"/>
</dbReference>
<dbReference type="PANTHER" id="PTHR24366:SF96">
    <property type="entry name" value="LEUCINE RICH REPEAT CONTAINING 53"/>
    <property type="match status" value="1"/>
</dbReference>
<keyword evidence="2" id="KW-0677">Repeat</keyword>
<accession>A0AAN9VL46</accession>
<dbReference type="Gene3D" id="3.80.10.10">
    <property type="entry name" value="Ribonuclease Inhibitor"/>
    <property type="match status" value="1"/>
</dbReference>
<protein>
    <submittedName>
        <fullName evidence="4">Uncharacterized protein</fullName>
    </submittedName>
</protein>
<evidence type="ECO:0000313" key="5">
    <source>
        <dbReference type="Proteomes" id="UP001378592"/>
    </source>
</evidence>
<dbReference type="InterPro" id="IPR001611">
    <property type="entry name" value="Leu-rich_rpt"/>
</dbReference>
<dbReference type="InterPro" id="IPR032675">
    <property type="entry name" value="LRR_dom_sf"/>
</dbReference>
<keyword evidence="1" id="KW-0433">Leucine-rich repeat</keyword>
<dbReference type="SMART" id="SM00369">
    <property type="entry name" value="LRR_TYP"/>
    <property type="match status" value="3"/>
</dbReference>
<dbReference type="InterPro" id="IPR003591">
    <property type="entry name" value="Leu-rich_rpt_typical-subtyp"/>
</dbReference>
<feature type="compositionally biased region" description="Polar residues" evidence="3">
    <location>
        <begin position="121"/>
        <end position="130"/>
    </location>
</feature>
<comment type="caution">
    <text evidence="4">The sequence shown here is derived from an EMBL/GenBank/DDBJ whole genome shotgun (WGS) entry which is preliminary data.</text>
</comment>
<sequence>MNRLTVLGERTFAELPALEELVLDENELQLVDPRALWGLQRLRRLSLAGNRLRALPPDVLVPAPRLRALDLRDNALASLPAAAARPLLPALRGAPAEGDGVQHAALHLDDPKYHNSKVKNKPSTSVGRQI</sequence>
<gene>
    <name evidence="4" type="ORF">R5R35_012563</name>
</gene>
<evidence type="ECO:0000256" key="2">
    <source>
        <dbReference type="ARBA" id="ARBA00022737"/>
    </source>
</evidence>
<evidence type="ECO:0000256" key="1">
    <source>
        <dbReference type="ARBA" id="ARBA00022614"/>
    </source>
</evidence>
<proteinExistence type="predicted"/>
<evidence type="ECO:0000313" key="4">
    <source>
        <dbReference type="EMBL" id="KAK7865266.1"/>
    </source>
</evidence>
<feature type="region of interest" description="Disordered" evidence="3">
    <location>
        <begin position="101"/>
        <end position="130"/>
    </location>
</feature>
<dbReference type="AlphaFoldDB" id="A0AAN9VL46"/>
<dbReference type="EMBL" id="JAZDUA010000181">
    <property type="protein sequence ID" value="KAK7865266.1"/>
    <property type="molecule type" value="Genomic_DNA"/>
</dbReference>
<keyword evidence="5" id="KW-1185">Reference proteome</keyword>
<dbReference type="Pfam" id="PF13855">
    <property type="entry name" value="LRR_8"/>
    <property type="match status" value="1"/>
</dbReference>
<reference evidence="4 5" key="1">
    <citation type="submission" date="2024-03" db="EMBL/GenBank/DDBJ databases">
        <title>The genome assembly and annotation of the cricket Gryllus longicercus Weissman &amp; Gray.</title>
        <authorList>
            <person name="Szrajer S."/>
            <person name="Gray D."/>
            <person name="Ylla G."/>
        </authorList>
    </citation>
    <scope>NUCLEOTIDE SEQUENCE [LARGE SCALE GENOMIC DNA]</scope>
    <source>
        <strain evidence="4">DAG 2021-001</strain>
        <tissue evidence="4">Whole body minus gut</tissue>
    </source>
</reference>
<evidence type="ECO:0000256" key="3">
    <source>
        <dbReference type="SAM" id="MobiDB-lite"/>
    </source>
</evidence>
<organism evidence="4 5">
    <name type="scientific">Gryllus longicercus</name>
    <dbReference type="NCBI Taxonomy" id="2509291"/>
    <lineage>
        <taxon>Eukaryota</taxon>
        <taxon>Metazoa</taxon>
        <taxon>Ecdysozoa</taxon>
        <taxon>Arthropoda</taxon>
        <taxon>Hexapoda</taxon>
        <taxon>Insecta</taxon>
        <taxon>Pterygota</taxon>
        <taxon>Neoptera</taxon>
        <taxon>Polyneoptera</taxon>
        <taxon>Orthoptera</taxon>
        <taxon>Ensifera</taxon>
        <taxon>Gryllidea</taxon>
        <taxon>Grylloidea</taxon>
        <taxon>Gryllidae</taxon>
        <taxon>Gryllinae</taxon>
        <taxon>Gryllus</taxon>
    </lineage>
</organism>
<dbReference type="SUPFAM" id="SSF52058">
    <property type="entry name" value="L domain-like"/>
    <property type="match status" value="1"/>
</dbReference>
<name>A0AAN9VL46_9ORTH</name>